<evidence type="ECO:0000313" key="2">
    <source>
        <dbReference type="Proteomes" id="UP000250079"/>
    </source>
</evidence>
<dbReference type="PANTHER" id="PTHR30164">
    <property type="entry name" value="MTFA PEPTIDASE"/>
    <property type="match status" value="1"/>
</dbReference>
<dbReference type="SUPFAM" id="SSF55486">
    <property type="entry name" value="Metalloproteases ('zincins'), catalytic domain"/>
    <property type="match status" value="1"/>
</dbReference>
<keyword evidence="2" id="KW-1185">Reference proteome</keyword>
<dbReference type="GO" id="GO:0004177">
    <property type="term" value="F:aminopeptidase activity"/>
    <property type="evidence" value="ECO:0007669"/>
    <property type="project" value="TreeGrafter"/>
</dbReference>
<dbReference type="PANTHER" id="PTHR30164:SF2">
    <property type="entry name" value="PROTEIN MTFA"/>
    <property type="match status" value="1"/>
</dbReference>
<accession>A0A2Z2NH16</accession>
<dbReference type="OrthoDB" id="315328at2"/>
<dbReference type="GO" id="GO:0005829">
    <property type="term" value="C:cytosol"/>
    <property type="evidence" value="ECO:0007669"/>
    <property type="project" value="TreeGrafter"/>
</dbReference>
<dbReference type="InterPro" id="IPR024079">
    <property type="entry name" value="MetalloPept_cat_dom_sf"/>
</dbReference>
<protein>
    <submittedName>
        <fullName evidence="1">Uncharacterized protein</fullName>
    </submittedName>
</protein>
<dbReference type="KEGG" id="gai:IMCC3135_01270"/>
<proteinExistence type="predicted"/>
<dbReference type="InterPro" id="IPR010384">
    <property type="entry name" value="MtfA_fam"/>
</dbReference>
<reference evidence="1 2" key="1">
    <citation type="submission" date="2016-12" db="EMBL/GenBank/DDBJ databases">
        <authorList>
            <person name="Song W.-J."/>
            <person name="Kurnit D.M."/>
        </authorList>
    </citation>
    <scope>NUCLEOTIDE SEQUENCE [LARGE SCALE GENOMIC DNA]</scope>
    <source>
        <strain evidence="1 2">IMCC3135</strain>
    </source>
</reference>
<dbReference type="Pfam" id="PF06167">
    <property type="entry name" value="Peptidase_M90"/>
    <property type="match status" value="1"/>
</dbReference>
<dbReference type="RefSeq" id="WP_088915923.1">
    <property type="nucleotide sequence ID" value="NZ_CP018632.1"/>
</dbReference>
<dbReference type="Gene3D" id="3.40.390.10">
    <property type="entry name" value="Collagenase (Catalytic Domain)"/>
    <property type="match status" value="1"/>
</dbReference>
<gene>
    <name evidence="1" type="ORF">IMCC3135_01270</name>
</gene>
<dbReference type="GO" id="GO:0008237">
    <property type="term" value="F:metallopeptidase activity"/>
    <property type="evidence" value="ECO:0007669"/>
    <property type="project" value="InterPro"/>
</dbReference>
<organism evidence="1 2">
    <name type="scientific">Granulosicoccus antarcticus IMCC3135</name>
    <dbReference type="NCBI Taxonomy" id="1192854"/>
    <lineage>
        <taxon>Bacteria</taxon>
        <taxon>Pseudomonadati</taxon>
        <taxon>Pseudomonadota</taxon>
        <taxon>Gammaproteobacteria</taxon>
        <taxon>Chromatiales</taxon>
        <taxon>Granulosicoccaceae</taxon>
        <taxon>Granulosicoccus</taxon>
    </lineage>
</organism>
<name>A0A2Z2NH16_9GAMM</name>
<dbReference type="Proteomes" id="UP000250079">
    <property type="component" value="Chromosome"/>
</dbReference>
<evidence type="ECO:0000313" key="1">
    <source>
        <dbReference type="EMBL" id="ASJ70373.1"/>
    </source>
</evidence>
<dbReference type="EMBL" id="CP018632">
    <property type="protein sequence ID" value="ASJ70373.1"/>
    <property type="molecule type" value="Genomic_DNA"/>
</dbReference>
<dbReference type="AlphaFoldDB" id="A0A2Z2NH16"/>
<sequence>MSPISGLSALTAQNSRLQYTYRDREQNGGNNDASSPIRVEGNTISWPNDGWYEIQYAKSFNTVSEGGAYAQLDDGIYNIINHTTGARYEGLVVGSSAASQDDQRMPAVAYNPFSVIATNASAVSVEGNRISWPDDGWYEVQDAVTYRTVSEGGTSAVVADGVYTVINHTTAEKNRNVVVGNPDAGLADPIDGEDTDISAVGDLIEDITDFLPSSGISRELQHLNAQQGSALAGELRYSNIQFTDGTRAALLRFPGMPEIMVRTEPDGMSEFYRVTNDGPELLAPGDTVRASFLGQGTVTIDGDGQGLTASGVSSYMSFGAAGYTVDLTSGQILGSSGYSGPHFGFTNVPDATAETVDANLWQGAELAIRELPVGTDVHGSAAYDFYAGTPEGAAILAREQAFYGGFGVDKQALFVARTRFLRDEGGIELFEAFMPRRTALLDDPVQLAEYDAQFDKMLNHVSNSRTSRSGGIPASELDASLRVLIAADAAEAFGHSPRLIDMVISDLDRGWSVANDIPGRGGQYEYWQPIFKSVKGHITLGLGSWLGSFADPNDSYDVVAHEMVHSLDGFGNNGLDGLPASTSAEDRAAFINIRDELYDDYNSDTPTRRYTPEMAYAFTDKFEFLARFSEIFLTNTASAETVKAVSPELYGILSRFYDTNYE</sequence>